<dbReference type="Pfam" id="PF16125">
    <property type="entry name" value="DUF4837"/>
    <property type="match status" value="1"/>
</dbReference>
<keyword evidence="1" id="KW-0540">Nuclease</keyword>
<protein>
    <submittedName>
        <fullName evidence="1">Group I intron homing endonuclease</fullName>
    </submittedName>
</protein>
<dbReference type="PATRIC" id="fig|1300343.5.peg.645"/>
<evidence type="ECO:0000313" key="2">
    <source>
        <dbReference type="Proteomes" id="UP000030140"/>
    </source>
</evidence>
<dbReference type="AlphaFoldDB" id="A0A0A2GWN7"/>
<proteinExistence type="predicted"/>
<dbReference type="PROSITE" id="PS51257">
    <property type="entry name" value="PROKAR_LIPOPROTEIN"/>
    <property type="match status" value="1"/>
</dbReference>
<dbReference type="RefSeq" id="WP_035326227.1">
    <property type="nucleotide sequence ID" value="NZ_CP015125.1"/>
</dbReference>
<dbReference type="KEGG" id="ddo:I597_0635"/>
<dbReference type="Proteomes" id="UP000030140">
    <property type="component" value="Unassembled WGS sequence"/>
</dbReference>
<keyword evidence="2" id="KW-1185">Reference proteome</keyword>
<dbReference type="OrthoDB" id="1115230at2"/>
<accession>A0A0A2GWN7</accession>
<dbReference type="InterPro" id="IPR032286">
    <property type="entry name" value="DUF4837"/>
</dbReference>
<name>A0A0A2GWN7_9FLAO</name>
<reference evidence="1 2" key="1">
    <citation type="submission" date="2014-10" db="EMBL/GenBank/DDBJ databases">
        <title>Draft genome sequence of the proteorhodopsin-containing marine bacterium Dokdonia donghaensis.</title>
        <authorList>
            <person name="Gomez-Consarnau L."/>
            <person name="Gonzalez J.M."/>
            <person name="Riedel T."/>
            <person name="Jaenicke S."/>
            <person name="Wagner-Doebler I."/>
            <person name="Fuhrman J.A."/>
        </authorList>
    </citation>
    <scope>NUCLEOTIDE SEQUENCE [LARGE SCALE GENOMIC DNA]</scope>
    <source>
        <strain evidence="1 2">DSW-1</strain>
    </source>
</reference>
<comment type="caution">
    <text evidence="1">The sequence shown here is derived from an EMBL/GenBank/DDBJ whole genome shotgun (WGS) entry which is preliminary data.</text>
</comment>
<keyword evidence="1" id="KW-0378">Hydrolase</keyword>
<dbReference type="GO" id="GO:0004519">
    <property type="term" value="F:endonuclease activity"/>
    <property type="evidence" value="ECO:0007669"/>
    <property type="project" value="UniProtKB-KW"/>
</dbReference>
<dbReference type="EMBL" id="JSAQ01000001">
    <property type="protein sequence ID" value="KGO06933.1"/>
    <property type="molecule type" value="Genomic_DNA"/>
</dbReference>
<gene>
    <name evidence="1" type="ORF">NV36_08825</name>
</gene>
<sequence>MIKKVFLSLVTATILFSCSNGDGKRILTESVGNINNVKVVLTKDQWQGTIGDALRDVLADPVYGLPREEPKFSIDQIPPEAFGDFLLKNRIFVQIKPADSATVTIVNDKYARPQTGIIITGKSETQIANLIIDNEEKIVTALKNQELVANQRRIKKALKNTDSLRKTFGVRFNFPNAYRYAEQKPDIFWIRKDLKRSGNMNITVYEVPLQAIDKDTLTIKNIIRMRDSIGGKKIPVDDGRFITERAFSPYLQETEIDGKFAYETKGTWEVDGRYMAGPFVNYAIRDEENGRYLILEGFIFSPSQDQRDNMFELESILKTAKLK</sequence>
<keyword evidence="1" id="KW-0255">Endonuclease</keyword>
<evidence type="ECO:0000313" key="1">
    <source>
        <dbReference type="EMBL" id="KGO06933.1"/>
    </source>
</evidence>
<organism evidence="1 2">
    <name type="scientific">Dokdonia donghaensis DSW-1</name>
    <dbReference type="NCBI Taxonomy" id="1300343"/>
    <lineage>
        <taxon>Bacteria</taxon>
        <taxon>Pseudomonadati</taxon>
        <taxon>Bacteroidota</taxon>
        <taxon>Flavobacteriia</taxon>
        <taxon>Flavobacteriales</taxon>
        <taxon>Flavobacteriaceae</taxon>
        <taxon>Dokdonia</taxon>
    </lineage>
</organism>